<dbReference type="InterPro" id="IPR033116">
    <property type="entry name" value="TRYPSIN_SER"/>
</dbReference>
<dbReference type="Pfam" id="PF00089">
    <property type="entry name" value="Trypsin"/>
    <property type="match status" value="1"/>
</dbReference>
<dbReference type="AlphaFoldDB" id="A0AAV8ZWG5"/>
<dbReference type="InterPro" id="IPR009003">
    <property type="entry name" value="Peptidase_S1_PA"/>
</dbReference>
<dbReference type="CDD" id="cd00190">
    <property type="entry name" value="Tryp_SPc"/>
    <property type="match status" value="1"/>
</dbReference>
<evidence type="ECO:0000256" key="5">
    <source>
        <dbReference type="ARBA" id="ARBA00023157"/>
    </source>
</evidence>
<evidence type="ECO:0000256" key="2">
    <source>
        <dbReference type="ARBA" id="ARBA00022670"/>
    </source>
</evidence>
<dbReference type="InterPro" id="IPR001254">
    <property type="entry name" value="Trypsin_dom"/>
</dbReference>
<evidence type="ECO:0000256" key="1">
    <source>
        <dbReference type="ARBA" id="ARBA00007664"/>
    </source>
</evidence>
<dbReference type="InterPro" id="IPR043504">
    <property type="entry name" value="Peptidase_S1_PA_chymotrypsin"/>
</dbReference>
<dbReference type="GO" id="GO:0004252">
    <property type="term" value="F:serine-type endopeptidase activity"/>
    <property type="evidence" value="ECO:0007669"/>
    <property type="project" value="InterPro"/>
</dbReference>
<dbReference type="Proteomes" id="UP001162156">
    <property type="component" value="Unassembled WGS sequence"/>
</dbReference>
<dbReference type="PANTHER" id="PTHR24276">
    <property type="entry name" value="POLYSERASE-RELATED"/>
    <property type="match status" value="1"/>
</dbReference>
<evidence type="ECO:0000313" key="8">
    <source>
        <dbReference type="Proteomes" id="UP001162156"/>
    </source>
</evidence>
<proteinExistence type="inferred from homology"/>
<keyword evidence="4" id="KW-0720">Serine protease</keyword>
<name>A0AAV8ZWG5_9CUCU</name>
<evidence type="ECO:0000259" key="6">
    <source>
        <dbReference type="PROSITE" id="PS50240"/>
    </source>
</evidence>
<dbReference type="GO" id="GO:0006508">
    <property type="term" value="P:proteolysis"/>
    <property type="evidence" value="ECO:0007669"/>
    <property type="project" value="UniProtKB-KW"/>
</dbReference>
<keyword evidence="8" id="KW-1185">Reference proteome</keyword>
<dbReference type="InterPro" id="IPR050430">
    <property type="entry name" value="Peptidase_S1"/>
</dbReference>
<keyword evidence="2" id="KW-0645">Protease</keyword>
<dbReference type="PRINTS" id="PR00722">
    <property type="entry name" value="CHYMOTRYPSIN"/>
</dbReference>
<keyword evidence="5" id="KW-1015">Disulfide bond</keyword>
<evidence type="ECO:0000256" key="3">
    <source>
        <dbReference type="ARBA" id="ARBA00022801"/>
    </source>
</evidence>
<comment type="caution">
    <text evidence="7">The sequence shown here is derived from an EMBL/GenBank/DDBJ whole genome shotgun (WGS) entry which is preliminary data.</text>
</comment>
<dbReference type="SUPFAM" id="SSF50494">
    <property type="entry name" value="Trypsin-like serine proteases"/>
    <property type="match status" value="1"/>
</dbReference>
<dbReference type="PANTHER" id="PTHR24276:SF95">
    <property type="entry name" value="PEPTIDASE S1 DOMAIN-CONTAINING PROTEIN"/>
    <property type="match status" value="1"/>
</dbReference>
<sequence>MKNIKADQGVDGFCVRISELSKEEPLPRFKDWDPLYVLVVLGGHDLTTDEPNSVVLNSTEYIYHKDWDEATFQNDIGLIKLPRTVTLNNIIKTVTWARGSESYAHNVSTAIGWGETDIGRPLILREVTTTILTNEACAAADPVLADLIVPSHLCISGVGTVGTCRGDSGGPLLVDGVQVGITSFGFINCTAAMPSMFTRITEFNDWILEHAIDGSSSHQQLFYSLLLSGVISLVHFLYCI</sequence>
<reference evidence="7" key="1">
    <citation type="journal article" date="2023" name="Insect Mol. Biol.">
        <title>Genome sequencing provides insights into the evolution of gene families encoding plant cell wall-degrading enzymes in longhorned beetles.</title>
        <authorList>
            <person name="Shin N.R."/>
            <person name="Okamura Y."/>
            <person name="Kirsch R."/>
            <person name="Pauchet Y."/>
        </authorList>
    </citation>
    <scope>NUCLEOTIDE SEQUENCE</scope>
    <source>
        <strain evidence="7">RBIC_L_NR</strain>
    </source>
</reference>
<dbReference type="PROSITE" id="PS50240">
    <property type="entry name" value="TRYPSIN_DOM"/>
    <property type="match status" value="1"/>
</dbReference>
<dbReference type="PROSITE" id="PS00135">
    <property type="entry name" value="TRYPSIN_SER"/>
    <property type="match status" value="1"/>
</dbReference>
<accession>A0AAV8ZWG5</accession>
<dbReference type="InterPro" id="IPR001314">
    <property type="entry name" value="Peptidase_S1A"/>
</dbReference>
<evidence type="ECO:0000256" key="4">
    <source>
        <dbReference type="ARBA" id="ARBA00022825"/>
    </source>
</evidence>
<dbReference type="Gene3D" id="2.40.10.10">
    <property type="entry name" value="Trypsin-like serine proteases"/>
    <property type="match status" value="2"/>
</dbReference>
<gene>
    <name evidence="7" type="ORF">NQ314_000047</name>
</gene>
<comment type="similarity">
    <text evidence="1">Belongs to the peptidase S1 family.</text>
</comment>
<organism evidence="7 8">
    <name type="scientific">Rhamnusium bicolor</name>
    <dbReference type="NCBI Taxonomy" id="1586634"/>
    <lineage>
        <taxon>Eukaryota</taxon>
        <taxon>Metazoa</taxon>
        <taxon>Ecdysozoa</taxon>
        <taxon>Arthropoda</taxon>
        <taxon>Hexapoda</taxon>
        <taxon>Insecta</taxon>
        <taxon>Pterygota</taxon>
        <taxon>Neoptera</taxon>
        <taxon>Endopterygota</taxon>
        <taxon>Coleoptera</taxon>
        <taxon>Polyphaga</taxon>
        <taxon>Cucujiformia</taxon>
        <taxon>Chrysomeloidea</taxon>
        <taxon>Cerambycidae</taxon>
        <taxon>Lepturinae</taxon>
        <taxon>Rhagiini</taxon>
        <taxon>Rhamnusium</taxon>
    </lineage>
</organism>
<keyword evidence="3" id="KW-0378">Hydrolase</keyword>
<evidence type="ECO:0000313" key="7">
    <source>
        <dbReference type="EMBL" id="KAJ8972755.1"/>
    </source>
</evidence>
<protein>
    <recommendedName>
        <fullName evidence="6">Peptidase S1 domain-containing protein</fullName>
    </recommendedName>
</protein>
<dbReference type="SMART" id="SM00020">
    <property type="entry name" value="Tryp_SPc"/>
    <property type="match status" value="1"/>
</dbReference>
<feature type="domain" description="Peptidase S1" evidence="6">
    <location>
        <begin position="14"/>
        <end position="212"/>
    </location>
</feature>
<dbReference type="EMBL" id="JANEYF010000018">
    <property type="protein sequence ID" value="KAJ8972755.1"/>
    <property type="molecule type" value="Genomic_DNA"/>
</dbReference>